<protein>
    <submittedName>
        <fullName evidence="3">Lysin A</fullName>
    </submittedName>
</protein>
<dbReference type="EMBL" id="KX641262">
    <property type="protein sequence ID" value="AOT24865.1"/>
    <property type="molecule type" value="Genomic_DNA"/>
</dbReference>
<dbReference type="InterPro" id="IPR002477">
    <property type="entry name" value="Peptidoglycan-bd-like"/>
</dbReference>
<sequence>MAFIQKQGYWISENGWRMCDTAELDYTPVPGTNFGLGVRKGAPSVILKSVIWRLNRIEPMITSQIGCYTAENSMRNSNHNSATAIDYNWNSHQYQKWGTWGGNRAAVDKVIADFRGIVEFGGNWTSPRDEMHFELHFAEGHAGTEQLAQELRDGLWGIWKPGDAPSDAPSTGGGSADGILRIGSTGPEVLKMQQGMNAVFKNYKAMPLDEDGIFGPMTAAAVTEFQQRSLIDVDGEVGPQTKAKLAEYGIVLTGQTAPTTPPVIVPQPVVIGPADDQLTMRFNCLGGQSLVEAVADIRDAVTGSDDRDKTGVVMK</sequence>
<dbReference type="Gene3D" id="1.10.101.10">
    <property type="entry name" value="PGBD-like superfamily/PGBD"/>
    <property type="match status" value="1"/>
</dbReference>
<dbReference type="SUPFAM" id="SSF47090">
    <property type="entry name" value="PGBD-like"/>
    <property type="match status" value="1"/>
</dbReference>
<evidence type="ECO:0000259" key="1">
    <source>
        <dbReference type="Pfam" id="PF01471"/>
    </source>
</evidence>
<accession>A0A1D8EV01</accession>
<dbReference type="Pfam" id="PF13539">
    <property type="entry name" value="Peptidase_M15_4"/>
    <property type="match status" value="1"/>
</dbReference>
<dbReference type="Gene3D" id="3.30.1380.10">
    <property type="match status" value="1"/>
</dbReference>
<gene>
    <name evidence="3" type="primary">26</name>
    <name evidence="3" type="ORF">PBI_NAZO_26</name>
</gene>
<feature type="domain" description="Peptidoglycan binding-like" evidence="1">
    <location>
        <begin position="185"/>
        <end position="245"/>
    </location>
</feature>
<dbReference type="InterPro" id="IPR009045">
    <property type="entry name" value="Zn_M74/Hedgehog-like"/>
</dbReference>
<dbReference type="Pfam" id="PF01471">
    <property type="entry name" value="PG_binding_1"/>
    <property type="match status" value="1"/>
</dbReference>
<name>A0A1D8EV01_9CAUD</name>
<evidence type="ECO:0000313" key="4">
    <source>
        <dbReference type="Proteomes" id="UP000223831"/>
    </source>
</evidence>
<organism evidence="3 4">
    <name type="scientific">Mycobacterium phage Nazo</name>
    <dbReference type="NCBI Taxonomy" id="1897547"/>
    <lineage>
        <taxon>Viruses</taxon>
        <taxon>Duplodnaviria</taxon>
        <taxon>Heunggongvirae</taxon>
        <taxon>Uroviricota</taxon>
        <taxon>Caudoviricetes</taxon>
        <taxon>Pclasvirinae</taxon>
        <taxon>Bignuzvirus</taxon>
        <taxon>Bignuzvirus bignuz</taxon>
    </lineage>
</organism>
<evidence type="ECO:0000313" key="3">
    <source>
        <dbReference type="EMBL" id="AOT24865.1"/>
    </source>
</evidence>
<dbReference type="SUPFAM" id="SSF55166">
    <property type="entry name" value="Hedgehog/DD-peptidase"/>
    <property type="match status" value="1"/>
</dbReference>
<feature type="domain" description="Peptidase M15C" evidence="2">
    <location>
        <begin position="73"/>
        <end position="135"/>
    </location>
</feature>
<evidence type="ECO:0000259" key="2">
    <source>
        <dbReference type="Pfam" id="PF13539"/>
    </source>
</evidence>
<dbReference type="Proteomes" id="UP000223831">
    <property type="component" value="Genome"/>
</dbReference>
<dbReference type="InterPro" id="IPR036366">
    <property type="entry name" value="PGBDSf"/>
</dbReference>
<dbReference type="GO" id="GO:0008233">
    <property type="term" value="F:peptidase activity"/>
    <property type="evidence" value="ECO:0007669"/>
    <property type="project" value="InterPro"/>
</dbReference>
<dbReference type="SMR" id="A0A1D8EV01"/>
<dbReference type="InterPro" id="IPR036365">
    <property type="entry name" value="PGBD-like_sf"/>
</dbReference>
<reference evidence="3 4" key="1">
    <citation type="submission" date="2016-07" db="EMBL/GenBank/DDBJ databases">
        <authorList>
            <person name="Adam N."/>
            <person name="Zuma S.H."/>
            <person name="Shabalala X.C."/>
            <person name="Zuke Z.H."/>
            <person name="Mpangane S."/>
            <person name="Maenetje N."/>
            <person name="Lafia M."/>
            <person name="Tshabalala L.M."/>
            <person name="Zwane T.C."/>
            <person name="Garlena R.A."/>
            <person name="Russell D.A."/>
            <person name="Bowman C.A."/>
            <person name="Rubin E."/>
            <person name="Larsen M.H."/>
            <person name="Guerrero C.A."/>
            <person name="Jacobs-Sera D."/>
            <person name="Hatfull G.F."/>
        </authorList>
    </citation>
    <scope>NUCLEOTIDE SEQUENCE [LARGE SCALE GENOMIC DNA]</scope>
</reference>
<proteinExistence type="predicted"/>
<dbReference type="InterPro" id="IPR039561">
    <property type="entry name" value="Peptidase_M15C"/>
</dbReference>